<evidence type="ECO:0000256" key="3">
    <source>
        <dbReference type="ARBA" id="ARBA00022729"/>
    </source>
</evidence>
<dbReference type="InterPro" id="IPR008966">
    <property type="entry name" value="Adhesion_dom_sf"/>
</dbReference>
<evidence type="ECO:0000256" key="1">
    <source>
        <dbReference type="ARBA" id="ARBA00004561"/>
    </source>
</evidence>
<name>A0A840RI23_9NEIS</name>
<reference evidence="6 7" key="1">
    <citation type="submission" date="2020-08" db="EMBL/GenBank/DDBJ databases">
        <title>Genomic Encyclopedia of Type Strains, Phase IV (KMG-IV): sequencing the most valuable type-strain genomes for metagenomic binning, comparative biology and taxonomic classification.</title>
        <authorList>
            <person name="Goeker M."/>
        </authorList>
    </citation>
    <scope>NUCLEOTIDE SEQUENCE [LARGE SCALE GENOMIC DNA]</scope>
    <source>
        <strain evidence="6 7">DSM 18233</strain>
    </source>
</reference>
<dbReference type="InterPro" id="IPR039458">
    <property type="entry name" value="FimA-like"/>
</dbReference>
<feature type="chain" id="PRO_5032503099" evidence="5">
    <location>
        <begin position="46"/>
        <end position="197"/>
    </location>
</feature>
<dbReference type="AlphaFoldDB" id="A0A840RI23"/>
<keyword evidence="7" id="KW-1185">Reference proteome</keyword>
<dbReference type="SUPFAM" id="SSF49401">
    <property type="entry name" value="Bacterial adhesins"/>
    <property type="match status" value="1"/>
</dbReference>
<feature type="signal peptide" evidence="5">
    <location>
        <begin position="1"/>
        <end position="45"/>
    </location>
</feature>
<protein>
    <submittedName>
        <fullName evidence="6">Major type 1 subunit fimbrin (Pilin)</fullName>
    </submittedName>
</protein>
<evidence type="ECO:0000256" key="2">
    <source>
        <dbReference type="ARBA" id="ARBA00006671"/>
    </source>
</evidence>
<keyword evidence="3 5" id="KW-0732">Signal</keyword>
<organism evidence="6 7">
    <name type="scientific">Silvimonas terrae</name>
    <dbReference type="NCBI Taxonomy" id="300266"/>
    <lineage>
        <taxon>Bacteria</taxon>
        <taxon>Pseudomonadati</taxon>
        <taxon>Pseudomonadota</taxon>
        <taxon>Betaproteobacteria</taxon>
        <taxon>Neisseriales</taxon>
        <taxon>Chitinibacteraceae</taxon>
        <taxon>Silvimonas</taxon>
    </lineage>
</organism>
<dbReference type="PANTHER" id="PTHR33420">
    <property type="entry name" value="FIMBRIAL SUBUNIT ELFA-RELATED"/>
    <property type="match status" value="1"/>
</dbReference>
<keyword evidence="4" id="KW-0281">Fimbrium</keyword>
<dbReference type="GO" id="GO:0009289">
    <property type="term" value="C:pilus"/>
    <property type="evidence" value="ECO:0007669"/>
    <property type="project" value="UniProtKB-SubCell"/>
</dbReference>
<dbReference type="Proteomes" id="UP000543030">
    <property type="component" value="Unassembled WGS sequence"/>
</dbReference>
<evidence type="ECO:0000256" key="4">
    <source>
        <dbReference type="ARBA" id="ARBA00023263"/>
    </source>
</evidence>
<dbReference type="Gene3D" id="2.60.40.1090">
    <property type="entry name" value="Fimbrial-type adhesion domain"/>
    <property type="match status" value="1"/>
</dbReference>
<sequence>MAFHDSGKFESVSEYTVCYRGFQMIKIVTALSVAAVMLCSSLARAADGTITISGSVLIPSCTISVNGKGANPTITLPTIQNYALANGGHAGSTPITIAFSNCGPSTLVGVHFESDFVDQATGNFKNLGTAGNVQVQLLNSAGQVINAFTNANNTDDTVLVANAGQLNYTARYVSPDSANGVGSGSVQAKIMYSLTYP</sequence>
<comment type="similarity">
    <text evidence="2">Belongs to the fimbrial protein family.</text>
</comment>
<dbReference type="InterPro" id="IPR036937">
    <property type="entry name" value="Adhesion_dom_fimbrial_sf"/>
</dbReference>
<evidence type="ECO:0000313" key="6">
    <source>
        <dbReference type="EMBL" id="MBB5191841.1"/>
    </source>
</evidence>
<comment type="subcellular location">
    <subcellularLocation>
        <location evidence="1">Fimbrium</location>
    </subcellularLocation>
</comment>
<dbReference type="InterPro" id="IPR050263">
    <property type="entry name" value="Bact_Fimbrial_Adh_Pro"/>
</dbReference>
<comment type="caution">
    <text evidence="6">The sequence shown here is derived from an EMBL/GenBank/DDBJ whole genome shotgun (WGS) entry which is preliminary data.</text>
</comment>
<evidence type="ECO:0000256" key="5">
    <source>
        <dbReference type="SAM" id="SignalP"/>
    </source>
</evidence>
<accession>A0A840RI23</accession>
<proteinExistence type="inferred from homology"/>
<evidence type="ECO:0000313" key="7">
    <source>
        <dbReference type="Proteomes" id="UP000543030"/>
    </source>
</evidence>
<dbReference type="RefSeq" id="WP_184101216.1">
    <property type="nucleotide sequence ID" value="NZ_JACHHN010000004.1"/>
</dbReference>
<dbReference type="GO" id="GO:0043709">
    <property type="term" value="P:cell adhesion involved in single-species biofilm formation"/>
    <property type="evidence" value="ECO:0007669"/>
    <property type="project" value="TreeGrafter"/>
</dbReference>
<dbReference type="EMBL" id="JACHHN010000004">
    <property type="protein sequence ID" value="MBB5191841.1"/>
    <property type="molecule type" value="Genomic_DNA"/>
</dbReference>
<dbReference type="Pfam" id="PF16970">
    <property type="entry name" value="FimA"/>
    <property type="match status" value="1"/>
</dbReference>
<dbReference type="PANTHER" id="PTHR33420:SF3">
    <property type="entry name" value="FIMBRIAL SUBUNIT ELFA"/>
    <property type="match status" value="1"/>
</dbReference>
<gene>
    <name evidence="6" type="ORF">HNQ50_002571</name>
</gene>